<gene>
    <name evidence="2" type="ORF">SAMN02745172_01356</name>
</gene>
<reference evidence="2 3" key="1">
    <citation type="submission" date="2016-12" db="EMBL/GenBank/DDBJ databases">
        <authorList>
            <person name="Song W.-J."/>
            <person name="Kurnit D.M."/>
        </authorList>
    </citation>
    <scope>NUCLEOTIDE SEQUENCE [LARGE SCALE GENOMIC DNA]</scope>
    <source>
        <strain evidence="2 3">DSM 19599</strain>
    </source>
</reference>
<accession>A0A1M7ZEX0</accession>
<protein>
    <submittedName>
        <fullName evidence="2">Uncharacterized protein</fullName>
    </submittedName>
</protein>
<evidence type="ECO:0000313" key="3">
    <source>
        <dbReference type="Proteomes" id="UP000186406"/>
    </source>
</evidence>
<keyword evidence="1" id="KW-1133">Transmembrane helix</keyword>
<dbReference type="Proteomes" id="UP000186406">
    <property type="component" value="Unassembled WGS sequence"/>
</dbReference>
<sequence>MAAIGCLAPLFLLVGGALLGHIMAGAVGGLWGAGLGFGSGIVVLGGFLWLSAKMKSG</sequence>
<dbReference type="EMBL" id="FRXO01000002">
    <property type="protein sequence ID" value="SHO63359.1"/>
    <property type="molecule type" value="Genomic_DNA"/>
</dbReference>
<keyword evidence="1" id="KW-0472">Membrane</keyword>
<keyword evidence="1" id="KW-0812">Transmembrane</keyword>
<proteinExistence type="predicted"/>
<dbReference type="AlphaFoldDB" id="A0A1M7ZEX0"/>
<name>A0A1M7ZEX0_9HYPH</name>
<feature type="transmembrane region" description="Helical" evidence="1">
    <location>
        <begin position="29"/>
        <end position="50"/>
    </location>
</feature>
<organism evidence="2 3">
    <name type="scientific">Pseudoxanthobacter soli DSM 19599</name>
    <dbReference type="NCBI Taxonomy" id="1123029"/>
    <lineage>
        <taxon>Bacteria</taxon>
        <taxon>Pseudomonadati</taxon>
        <taxon>Pseudomonadota</taxon>
        <taxon>Alphaproteobacteria</taxon>
        <taxon>Hyphomicrobiales</taxon>
        <taxon>Segnochrobactraceae</taxon>
        <taxon>Pseudoxanthobacter</taxon>
    </lineage>
</organism>
<evidence type="ECO:0000256" key="1">
    <source>
        <dbReference type="SAM" id="Phobius"/>
    </source>
</evidence>
<evidence type="ECO:0000313" key="2">
    <source>
        <dbReference type="EMBL" id="SHO63359.1"/>
    </source>
</evidence>
<keyword evidence="3" id="KW-1185">Reference proteome</keyword>
<dbReference type="RefSeq" id="WP_175563630.1">
    <property type="nucleotide sequence ID" value="NZ_FRXO01000002.1"/>
</dbReference>